<organism evidence="7 8">
    <name type="scientific">[Candida] arabinofermentans NRRL YB-2248</name>
    <dbReference type="NCBI Taxonomy" id="983967"/>
    <lineage>
        <taxon>Eukaryota</taxon>
        <taxon>Fungi</taxon>
        <taxon>Dikarya</taxon>
        <taxon>Ascomycota</taxon>
        <taxon>Saccharomycotina</taxon>
        <taxon>Pichiomycetes</taxon>
        <taxon>Pichiales</taxon>
        <taxon>Pichiaceae</taxon>
        <taxon>Ogataea</taxon>
        <taxon>Ogataea/Candida clade</taxon>
    </lineage>
</organism>
<feature type="transmembrane region" description="Helical" evidence="5">
    <location>
        <begin position="392"/>
        <end position="413"/>
    </location>
</feature>
<feature type="transmembrane region" description="Helical" evidence="5">
    <location>
        <begin position="311"/>
        <end position="334"/>
    </location>
</feature>
<comment type="subcellular location">
    <subcellularLocation>
        <location evidence="1">Membrane</location>
        <topology evidence="1">Multi-pass membrane protein</topology>
    </subcellularLocation>
</comment>
<feature type="transmembrane region" description="Helical" evidence="5">
    <location>
        <begin position="346"/>
        <end position="371"/>
    </location>
</feature>
<keyword evidence="3 5" id="KW-1133">Transmembrane helix</keyword>
<accession>A0A1E4SUH6</accession>
<dbReference type="InterPro" id="IPR011701">
    <property type="entry name" value="MFS"/>
</dbReference>
<dbReference type="Pfam" id="PF07690">
    <property type="entry name" value="MFS_1"/>
    <property type="match status" value="1"/>
</dbReference>
<dbReference type="GO" id="GO:0022857">
    <property type="term" value="F:transmembrane transporter activity"/>
    <property type="evidence" value="ECO:0007669"/>
    <property type="project" value="InterPro"/>
</dbReference>
<keyword evidence="2 5" id="KW-0812">Transmembrane</keyword>
<feature type="transmembrane region" description="Helical" evidence="5">
    <location>
        <begin position="494"/>
        <end position="514"/>
    </location>
</feature>
<evidence type="ECO:0000313" key="8">
    <source>
        <dbReference type="Proteomes" id="UP000094801"/>
    </source>
</evidence>
<evidence type="ECO:0000256" key="1">
    <source>
        <dbReference type="ARBA" id="ARBA00004141"/>
    </source>
</evidence>
<dbReference type="PANTHER" id="PTHR23502:SF164">
    <property type="entry name" value="MAJOR FACILITATOR SUPERFAMILY (MFS) PROFILE DOMAIN-CONTAINING PROTEIN"/>
    <property type="match status" value="1"/>
</dbReference>
<dbReference type="SUPFAM" id="SSF103473">
    <property type="entry name" value="MFS general substrate transporter"/>
    <property type="match status" value="1"/>
</dbReference>
<dbReference type="STRING" id="983967.A0A1E4SUH6"/>
<evidence type="ECO:0000256" key="2">
    <source>
        <dbReference type="ARBA" id="ARBA00022692"/>
    </source>
</evidence>
<feature type="transmembrane region" description="Helical" evidence="5">
    <location>
        <begin position="63"/>
        <end position="82"/>
    </location>
</feature>
<evidence type="ECO:0000256" key="5">
    <source>
        <dbReference type="SAM" id="Phobius"/>
    </source>
</evidence>
<dbReference type="GO" id="GO:0005886">
    <property type="term" value="C:plasma membrane"/>
    <property type="evidence" value="ECO:0007669"/>
    <property type="project" value="TreeGrafter"/>
</dbReference>
<evidence type="ECO:0000256" key="4">
    <source>
        <dbReference type="ARBA" id="ARBA00023136"/>
    </source>
</evidence>
<reference evidence="8" key="1">
    <citation type="submission" date="2016-04" db="EMBL/GenBank/DDBJ databases">
        <title>Comparative genomics of biotechnologically important yeasts.</title>
        <authorList>
            <consortium name="DOE Joint Genome Institute"/>
            <person name="Riley R."/>
            <person name="Haridas S."/>
            <person name="Wolfe K.H."/>
            <person name="Lopes M.R."/>
            <person name="Hittinger C.T."/>
            <person name="Goker M."/>
            <person name="Salamov A."/>
            <person name="Wisecaver J."/>
            <person name="Long T.M."/>
            <person name="Aerts A.L."/>
            <person name="Barry K."/>
            <person name="Choi C."/>
            <person name="Clum A."/>
            <person name="Coughlan A.Y."/>
            <person name="Deshpande S."/>
            <person name="Douglass A.P."/>
            <person name="Hanson S.J."/>
            <person name="Klenk H.-P."/>
            <person name="Labutti K."/>
            <person name="Lapidus A."/>
            <person name="Lindquist E."/>
            <person name="Lipzen A."/>
            <person name="Meier-Kolthoff J.P."/>
            <person name="Ohm R.A."/>
            <person name="Otillar R.P."/>
            <person name="Pangilinan J."/>
            <person name="Peng Y."/>
            <person name="Rokas A."/>
            <person name="Rosa C.A."/>
            <person name="Scheuner C."/>
            <person name="Sibirny A.A."/>
            <person name="Slot J.C."/>
            <person name="Stielow J.B."/>
            <person name="Sun H."/>
            <person name="Kurtzman C.P."/>
            <person name="Blackwell M."/>
            <person name="Grigoriev I.V."/>
            <person name="Jeffries T.W."/>
        </authorList>
    </citation>
    <scope>NUCLEOTIDE SEQUENCE [LARGE SCALE GENOMIC DNA]</scope>
    <source>
        <strain evidence="8">NRRL YB-2248</strain>
    </source>
</reference>
<gene>
    <name evidence="7" type="ORF">CANARDRAFT_9872</name>
</gene>
<feature type="transmembrane region" description="Helical" evidence="5">
    <location>
        <begin position="157"/>
        <end position="178"/>
    </location>
</feature>
<dbReference type="Proteomes" id="UP000094801">
    <property type="component" value="Unassembled WGS sequence"/>
</dbReference>
<keyword evidence="8" id="KW-1185">Reference proteome</keyword>
<dbReference type="EMBL" id="KV453867">
    <property type="protein sequence ID" value="ODV83149.1"/>
    <property type="molecule type" value="Genomic_DNA"/>
</dbReference>
<feature type="transmembrane region" description="Helical" evidence="5">
    <location>
        <begin position="102"/>
        <end position="124"/>
    </location>
</feature>
<dbReference type="OrthoDB" id="5215911at2759"/>
<dbReference type="Gene3D" id="1.20.1250.20">
    <property type="entry name" value="MFS general substrate transporter like domains"/>
    <property type="match status" value="1"/>
</dbReference>
<keyword evidence="4 5" id="KW-0472">Membrane</keyword>
<evidence type="ECO:0000313" key="7">
    <source>
        <dbReference type="EMBL" id="ODV83149.1"/>
    </source>
</evidence>
<dbReference type="PANTHER" id="PTHR23502">
    <property type="entry name" value="MAJOR FACILITATOR SUPERFAMILY"/>
    <property type="match status" value="1"/>
</dbReference>
<feature type="transmembrane region" description="Helical" evidence="5">
    <location>
        <begin position="425"/>
        <end position="450"/>
    </location>
</feature>
<dbReference type="AlphaFoldDB" id="A0A1E4SUH6"/>
<feature type="transmembrane region" description="Helical" evidence="5">
    <location>
        <begin position="131"/>
        <end position="151"/>
    </location>
</feature>
<name>A0A1E4SUH6_9ASCO</name>
<sequence>MSSIEEEKNQILYGVSSVLSAPVNFANKKTELKILSDDGSIILSPTPSLDPADPLNWSLARKIGIVIIVTVWSAAALSTQSFLQNFLPNVSERFPNESDSRINLLVTITSPLVAPGELLLVPIAMTFGRRLCLLIAVVLLIVSSVVGATTTTYEGLLAARIIEGLAGGPTDAICFTIVQEISFTHERGLYIGAVAMGQLIVQFIFGVVTNYMAVYVGFKWPFVLFSCVSGVCFIALYLFMPETRYKRTTNEDEQVSLKEWKGRRPLLSNNPDFEPFTFKRQTQVWFGKGDDEYSDFWLIFRQMAKMCADPIVIWVALINTVSTGGMMGFSIYYATMLESSPWFWNAGNVGLISFAGLVAALFNIAVLGYGSDRLLIWYAKRREGKVSPENRLIPLIIPFVFSISYLVGFGFLAQDFFGAGTTAHWFSVVFIYFCCYVSFGGILETTYAYLSSVNTPEMSLAAMTVASVVRDMASFGMSYGITPFADNCGYKTSFGVYAVLIAFFSLFGIPVYLYGGKLRSKLNFTV</sequence>
<feature type="transmembrane region" description="Helical" evidence="5">
    <location>
        <begin position="190"/>
        <end position="214"/>
    </location>
</feature>
<proteinExistence type="predicted"/>
<dbReference type="InterPro" id="IPR036259">
    <property type="entry name" value="MFS_trans_sf"/>
</dbReference>
<dbReference type="PROSITE" id="PS50850">
    <property type="entry name" value="MFS"/>
    <property type="match status" value="1"/>
</dbReference>
<evidence type="ECO:0000256" key="3">
    <source>
        <dbReference type="ARBA" id="ARBA00022989"/>
    </source>
</evidence>
<protein>
    <recommendedName>
        <fullName evidence="6">Major facilitator superfamily (MFS) profile domain-containing protein</fullName>
    </recommendedName>
</protein>
<feature type="transmembrane region" description="Helical" evidence="5">
    <location>
        <begin position="220"/>
        <end position="240"/>
    </location>
</feature>
<dbReference type="InterPro" id="IPR020846">
    <property type="entry name" value="MFS_dom"/>
</dbReference>
<feature type="domain" description="Major facilitator superfamily (MFS) profile" evidence="6">
    <location>
        <begin position="65"/>
        <end position="519"/>
    </location>
</feature>
<evidence type="ECO:0000259" key="6">
    <source>
        <dbReference type="PROSITE" id="PS50850"/>
    </source>
</evidence>